<evidence type="ECO:0000259" key="8">
    <source>
        <dbReference type="Pfam" id="PF22930"/>
    </source>
</evidence>
<evidence type="ECO:0000256" key="3">
    <source>
        <dbReference type="ARBA" id="ARBA00022898"/>
    </source>
</evidence>
<feature type="region of interest" description="Disordered" evidence="7">
    <location>
        <begin position="861"/>
        <end position="881"/>
    </location>
</feature>
<feature type="compositionally biased region" description="Polar residues" evidence="7">
    <location>
        <begin position="1003"/>
        <end position="1014"/>
    </location>
</feature>
<accession>A0A7R9J140</accession>
<feature type="region of interest" description="Disordered" evidence="7">
    <location>
        <begin position="969"/>
        <end position="1014"/>
    </location>
</feature>
<feature type="compositionally biased region" description="Low complexity" evidence="7">
    <location>
        <begin position="872"/>
        <end position="881"/>
    </location>
</feature>
<dbReference type="Pfam" id="PF22937">
    <property type="entry name" value="PDXDC1-like_cen2"/>
    <property type="match status" value="1"/>
</dbReference>
<proteinExistence type="inferred from homology"/>
<dbReference type="GO" id="GO:0016831">
    <property type="term" value="F:carboxy-lyase activity"/>
    <property type="evidence" value="ECO:0007669"/>
    <property type="project" value="UniProtKB-KW"/>
</dbReference>
<evidence type="ECO:0000256" key="4">
    <source>
        <dbReference type="ARBA" id="ARBA00023239"/>
    </source>
</evidence>
<dbReference type="GO" id="GO:0019752">
    <property type="term" value="P:carboxylic acid metabolic process"/>
    <property type="evidence" value="ECO:0007669"/>
    <property type="project" value="InterPro"/>
</dbReference>
<name>A0A7R9J140_TIMCA</name>
<evidence type="ECO:0000259" key="9">
    <source>
        <dbReference type="Pfam" id="PF22937"/>
    </source>
</evidence>
<evidence type="ECO:0000256" key="7">
    <source>
        <dbReference type="SAM" id="MobiDB-lite"/>
    </source>
</evidence>
<dbReference type="InterPro" id="IPR012337">
    <property type="entry name" value="RNaseH-like_sf"/>
</dbReference>
<dbReference type="InterPro" id="IPR055102">
    <property type="entry name" value="PDXDC1-like_3rd"/>
</dbReference>
<dbReference type="InterPro" id="IPR050477">
    <property type="entry name" value="GrpII_AminoAcid_Decarb"/>
</dbReference>
<dbReference type="SUPFAM" id="SSF53098">
    <property type="entry name" value="Ribonuclease H-like"/>
    <property type="match status" value="1"/>
</dbReference>
<dbReference type="EMBL" id="OE180181">
    <property type="protein sequence ID" value="CAD7570728.1"/>
    <property type="molecule type" value="Genomic_DNA"/>
</dbReference>
<dbReference type="Pfam" id="PF22930">
    <property type="entry name" value="PDXDC1-like_cen"/>
    <property type="match status" value="1"/>
</dbReference>
<comment type="cofactor">
    <cofactor evidence="1">
        <name>pyridoxal 5'-phosphate</name>
        <dbReference type="ChEBI" id="CHEBI:597326"/>
    </cofactor>
</comment>
<reference evidence="10" key="1">
    <citation type="submission" date="2020-11" db="EMBL/GenBank/DDBJ databases">
        <authorList>
            <person name="Tran Van P."/>
        </authorList>
    </citation>
    <scope>NUCLEOTIDE SEQUENCE</scope>
</reference>
<dbReference type="SUPFAM" id="SSF53383">
    <property type="entry name" value="PLP-dependent transferases"/>
    <property type="match status" value="1"/>
</dbReference>
<dbReference type="GO" id="GO:0030170">
    <property type="term" value="F:pyridoxal phosphate binding"/>
    <property type="evidence" value="ECO:0007669"/>
    <property type="project" value="InterPro"/>
</dbReference>
<feature type="domain" description="PDXDC1/PDXD2 second" evidence="8">
    <location>
        <begin position="503"/>
        <end position="580"/>
    </location>
</feature>
<dbReference type="Pfam" id="PF00282">
    <property type="entry name" value="Pyridoxal_deC"/>
    <property type="match status" value="1"/>
</dbReference>
<gene>
    <name evidence="10" type="ORF">TCMB3V08_LOCUS3421</name>
</gene>
<organism evidence="10">
    <name type="scientific">Timema californicum</name>
    <name type="common">California timema</name>
    <name type="synonym">Walking stick</name>
    <dbReference type="NCBI Taxonomy" id="61474"/>
    <lineage>
        <taxon>Eukaryota</taxon>
        <taxon>Metazoa</taxon>
        <taxon>Ecdysozoa</taxon>
        <taxon>Arthropoda</taxon>
        <taxon>Hexapoda</taxon>
        <taxon>Insecta</taxon>
        <taxon>Pterygota</taxon>
        <taxon>Neoptera</taxon>
        <taxon>Polyneoptera</taxon>
        <taxon>Phasmatodea</taxon>
        <taxon>Timematodea</taxon>
        <taxon>Timematoidea</taxon>
        <taxon>Timematidae</taxon>
        <taxon>Timema</taxon>
    </lineage>
</organism>
<sequence>MAETGVNIIEMSSENVEITSKEPSKSNKTVVSELEFQASQVIGRLEEAVEKAEDGSSKGQVWKNSHGFLPIPSKSSDEILGLLEDLIAYEDSREDSSDDDISPGGASLPQLDPIARLSIVTQSVAAYAGGLERSHLQRFSSRITSDTTRWLSHLFRFFDCAAFFHEDVLEGIVRLARMMLHYKYPKYLEDGYEALSARPPVIYSSVAAPLGVVQYICRQASALFSVTLHNQLATLGLPMVCVRPVPCNTMFGSQQKMDVAALDRFIQEDKANNRVPLIVLADAGTTIAGHVDNLSRLQELCKSHDIWLHIRGHSLAALSMVSIPNVPTRIADSLTLPIGVWLGIPALPVVTLYRLFDTSTPRPPRSVGVARESTLPLVAGLTSDHFIRKMSCLPLWAALQALGRDGVQSKIRQAFESRRVEKHGNTTLTTPDRDLKLKFPVIGSLGVADKTMWPLKRSQQPGGEAGTFTVNEVVTKPVSTAVLLESVACTVVFQFVPESSEGENVSRVSAYFDKLNSWLGQILQRDAPHVPVVICELESNGVVLRYCPLEMAGEKHPSPAEVDLFTSCLEQQLDILSATVAHKETFQRLVSASPRLRLVEMPGWAGLGGVRYVPEGWEQLMTDQAKEELNKLNMTLVEQLRSTDAAFSLGEGTDNLVCVRFGMVTAETDVEELLGLVVNVGKEVEESSKFIETMTEIVKKEAKAIVGHYSRSPSTRKRLHTVMEEMGLPGLELIQFVDTRWSSEYNMLSRLHAVRKAVGAELANSENNIEVLTAVEWKQVAGIVEVLGPLADHQGDHKKDGVMFARSLDKALKSRFSFYNSDPIFCPSMLCDPRFKGVLIDDMVAVNTLVIEVKKLSDKSSLEPNVRDEQPSCSSSSSRLWSSFDSIPNTTQPAIDNNRIETATMDLQKENEERLWQEGILRHVPVFGSLVNWWSPPGKEGGIKGRSLNLTAGVVESTENIYRYHMQLQQGASSPPGSRSPPQPQVQTPVVPQHSRSSSHSSQGTPVVTTTTIS</sequence>
<dbReference type="PANTHER" id="PTHR42735">
    <property type="match status" value="1"/>
</dbReference>
<dbReference type="InterPro" id="IPR055103">
    <property type="entry name" value="PDXDC1-like_2nd"/>
</dbReference>
<dbReference type="InterPro" id="IPR015422">
    <property type="entry name" value="PyrdxlP-dep_Trfase_small"/>
</dbReference>
<evidence type="ECO:0000256" key="5">
    <source>
        <dbReference type="ARBA" id="ARBA00038302"/>
    </source>
</evidence>
<feature type="domain" description="PDXDC1-like third" evidence="9">
    <location>
        <begin position="586"/>
        <end position="689"/>
    </location>
</feature>
<feature type="compositionally biased region" description="Basic and acidic residues" evidence="7">
    <location>
        <begin position="861"/>
        <end position="870"/>
    </location>
</feature>
<evidence type="ECO:0000256" key="2">
    <source>
        <dbReference type="ARBA" id="ARBA00022793"/>
    </source>
</evidence>
<dbReference type="InterPro" id="IPR015421">
    <property type="entry name" value="PyrdxlP-dep_Trfase_major"/>
</dbReference>
<evidence type="ECO:0000256" key="6">
    <source>
        <dbReference type="ARBA" id="ARBA00047190"/>
    </source>
</evidence>
<keyword evidence="2" id="KW-0210">Decarboxylase</keyword>
<protein>
    <recommendedName>
        <fullName evidence="6">Pyridoxal-dependent decarboxylase domain-containing protein 1</fullName>
    </recommendedName>
</protein>
<keyword evidence="4" id="KW-0456">Lyase</keyword>
<dbReference type="AlphaFoldDB" id="A0A7R9J140"/>
<comment type="similarity">
    <text evidence="5">Belongs to the group II decarboxylase family. Sphingosine-1-phosphate lyase subfamily.</text>
</comment>
<feature type="compositionally biased region" description="Low complexity" evidence="7">
    <location>
        <begin position="985"/>
        <end position="1002"/>
    </location>
</feature>
<dbReference type="Gene3D" id="3.40.640.10">
    <property type="entry name" value="Type I PLP-dependent aspartate aminotransferase-like (Major domain)"/>
    <property type="match status" value="1"/>
</dbReference>
<keyword evidence="3" id="KW-0663">Pyridoxal phosphate</keyword>
<evidence type="ECO:0000313" key="10">
    <source>
        <dbReference type="EMBL" id="CAD7570728.1"/>
    </source>
</evidence>
<dbReference type="Gene3D" id="3.90.1150.10">
    <property type="entry name" value="Aspartate Aminotransferase, domain 1"/>
    <property type="match status" value="1"/>
</dbReference>
<evidence type="ECO:0000256" key="1">
    <source>
        <dbReference type="ARBA" id="ARBA00001933"/>
    </source>
</evidence>
<dbReference type="InterPro" id="IPR002129">
    <property type="entry name" value="PyrdxlP-dep_de-COase"/>
</dbReference>
<dbReference type="InterPro" id="IPR015424">
    <property type="entry name" value="PyrdxlP-dep_Trfase"/>
</dbReference>
<dbReference type="PANTHER" id="PTHR42735:SF1">
    <property type="entry name" value="PYRIDOXAL-DEPENDENT DECARBOXYLASE DOMAIN-CONTAINING PROTEIN 1-RELATED"/>
    <property type="match status" value="1"/>
</dbReference>